<evidence type="ECO:0000256" key="4">
    <source>
        <dbReference type="ARBA" id="ARBA00022801"/>
    </source>
</evidence>
<dbReference type="InterPro" id="IPR045865">
    <property type="entry name" value="ACT-like_dom_sf"/>
</dbReference>
<dbReference type="NCBIfam" id="TIGR01693">
    <property type="entry name" value="UTase_glnD"/>
    <property type="match status" value="1"/>
</dbReference>
<dbReference type="CDD" id="cd00077">
    <property type="entry name" value="HDc"/>
    <property type="match status" value="1"/>
</dbReference>
<protein>
    <submittedName>
        <fullName evidence="9">[Protein-PII] uridylyltransferase / [Protein-PII]-UMP uridylyl-removing enzyme</fullName>
        <ecNumber evidence="9">2.7.7.59</ecNumber>
    </submittedName>
</protein>
<dbReference type="Pfam" id="PF01909">
    <property type="entry name" value="NTP_transf_2"/>
    <property type="match status" value="1"/>
</dbReference>
<dbReference type="InterPro" id="IPR002934">
    <property type="entry name" value="Polymerase_NTP_transf_dom"/>
</dbReference>
<feature type="domain" description="ACT" evidence="7">
    <location>
        <begin position="744"/>
        <end position="827"/>
    </location>
</feature>
<dbReference type="SUPFAM" id="SSF55021">
    <property type="entry name" value="ACT-like"/>
    <property type="match status" value="1"/>
</dbReference>
<keyword evidence="4" id="KW-0378">Hydrolase</keyword>
<dbReference type="AlphaFoldDB" id="A0A3B0WDG4"/>
<keyword evidence="5" id="KW-0460">Magnesium</keyword>
<evidence type="ECO:0000259" key="7">
    <source>
        <dbReference type="PROSITE" id="PS51671"/>
    </source>
</evidence>
<feature type="domain" description="HD" evidence="8">
    <location>
        <begin position="504"/>
        <end position="626"/>
    </location>
</feature>
<dbReference type="InterPro" id="IPR003607">
    <property type="entry name" value="HD/PDEase_dom"/>
</dbReference>
<dbReference type="GO" id="GO:0008773">
    <property type="term" value="F:[protein-PII] uridylyltransferase activity"/>
    <property type="evidence" value="ECO:0007669"/>
    <property type="project" value="UniProtKB-EC"/>
</dbReference>
<dbReference type="CDD" id="cd04899">
    <property type="entry name" value="ACT_ACR-UUR-like_2"/>
    <property type="match status" value="1"/>
</dbReference>
<dbReference type="SUPFAM" id="SSF81593">
    <property type="entry name" value="Nucleotidyltransferase substrate binding subunit/domain"/>
    <property type="match status" value="1"/>
</dbReference>
<evidence type="ECO:0000259" key="8">
    <source>
        <dbReference type="PROSITE" id="PS51831"/>
    </source>
</evidence>
<name>A0A3B0WDG4_9ZZZZ</name>
<sequence>MMPVNKKQTNIGFTAQSASNIIAQILKTLDGEPSNSINSRAKFLCLIKSTISKAHKDAQAELIRTKKGEKCAQNICLAQDEIIRAIHQFATLHVYPENEDNKLNCTLAIAAVGGYGRATLAPGSDIDLLFILPEKQSEQQTKRNEQIIEYILYILWDIGQKVGHAVRSIGECIKMAKIDMTIRTATLEARFLSGDKELFEKLTKRFEKEIVSKTGPEFIAAKLRERDLRHERIGNTRYVVEPNVKEGKGGLRDLNTLFWIGKYFYQVKTNKDLVKKGVFSASELRLFEKSEDFLWAVRCHLHFLTNRSDETLTFDIQPELAKNMGFSDKGGMLGVERFMKRYFLVAKDVGDITRVFCSVLEFSHASNNDILGRALEGLRATTNKRIHNEPDFIVERGRINVARPEIFEESPINLIKIFWLASKEELLFHPEAFKYITRSLKYINSDLRKNEKANQYFLEILTTPTSVERTLRRMNESGVLGRFVPEFGKIVALMQFNMYHHFTVDEHLIRSIGVMASIANGDLTKELPLTHELLPSLSDVKLLYIALFLHDIAKGREEDHSIAGARVARKFCTRLKLSAAETETVTWLVKHHLLMSEIAQSRDILDPTTAKNFANIVQSPARLALLMILTACDIRAVGPGVWTGWKGSLLRALYYATEPLLSGGHSQISQIERIEKAKTLLKKQLGNWSEKEIDKYFERHYSPYWLRTDLELQLKHAKMIKKSDKEKVLFSGTIHVKSFEQITEISFYTTDHPRLLTMIAGACTMAEASIVGAQITSMRDGQALDTLQLRRAFQTNEDENIRAHRIIETVRELLEGTRYLDKKPVKNTRLNRRLKPFSVPGEVLISNNLSNKFTVLEVSGLDRTGLLRDLTMAISELNLTIGSAHISTYGEKAVDVFYVTDLTGAKIEQAARQNRIHDRLLEILEPNRKS</sequence>
<dbReference type="InterPro" id="IPR010043">
    <property type="entry name" value="UTase/UR"/>
</dbReference>
<dbReference type="InterPro" id="IPR006674">
    <property type="entry name" value="HD_domain"/>
</dbReference>
<dbReference type="Pfam" id="PF01966">
    <property type="entry name" value="HD"/>
    <property type="match status" value="1"/>
</dbReference>
<dbReference type="PROSITE" id="PS51831">
    <property type="entry name" value="HD"/>
    <property type="match status" value="1"/>
</dbReference>
<dbReference type="GO" id="GO:0016787">
    <property type="term" value="F:hydrolase activity"/>
    <property type="evidence" value="ECO:0007669"/>
    <property type="project" value="UniProtKB-KW"/>
</dbReference>
<keyword evidence="6" id="KW-0511">Multifunctional enzyme</keyword>
<accession>A0A3B0WDG4</accession>
<dbReference type="PANTHER" id="PTHR47320">
    <property type="entry name" value="BIFUNCTIONAL URIDYLYLTRANSFERASE/URIDYLYL-REMOVING ENZYME"/>
    <property type="match status" value="1"/>
</dbReference>
<proteinExistence type="inferred from homology"/>
<dbReference type="InterPro" id="IPR043519">
    <property type="entry name" value="NT_sf"/>
</dbReference>
<dbReference type="SUPFAM" id="SSF81301">
    <property type="entry name" value="Nucleotidyltransferase"/>
    <property type="match status" value="1"/>
</dbReference>
<keyword evidence="1 9" id="KW-0808">Transferase</keyword>
<dbReference type="SUPFAM" id="SSF81891">
    <property type="entry name" value="Poly A polymerase C-terminal region-like"/>
    <property type="match status" value="1"/>
</dbReference>
<dbReference type="EMBL" id="UOFC01000225">
    <property type="protein sequence ID" value="VAW48717.1"/>
    <property type="molecule type" value="Genomic_DNA"/>
</dbReference>
<dbReference type="CDD" id="cd04900">
    <property type="entry name" value="ACT_UUR-like_1"/>
    <property type="match status" value="1"/>
</dbReference>
<dbReference type="Gene3D" id="1.10.3090.10">
    <property type="entry name" value="cca-adding enzyme, domain 2"/>
    <property type="match status" value="1"/>
</dbReference>
<dbReference type="PROSITE" id="PS51671">
    <property type="entry name" value="ACT"/>
    <property type="match status" value="2"/>
</dbReference>
<dbReference type="Gene3D" id="3.30.460.10">
    <property type="entry name" value="Beta Polymerase, domain 2"/>
    <property type="match status" value="1"/>
</dbReference>
<evidence type="ECO:0000313" key="9">
    <source>
        <dbReference type="EMBL" id="VAW48717.1"/>
    </source>
</evidence>
<keyword evidence="3" id="KW-0677">Repeat</keyword>
<dbReference type="SMART" id="SM00471">
    <property type="entry name" value="HDc"/>
    <property type="match status" value="1"/>
</dbReference>
<evidence type="ECO:0000256" key="3">
    <source>
        <dbReference type="ARBA" id="ARBA00022737"/>
    </source>
</evidence>
<organism evidence="9">
    <name type="scientific">hydrothermal vent metagenome</name>
    <dbReference type="NCBI Taxonomy" id="652676"/>
    <lineage>
        <taxon>unclassified sequences</taxon>
        <taxon>metagenomes</taxon>
        <taxon>ecological metagenomes</taxon>
    </lineage>
</organism>
<dbReference type="Pfam" id="PF08335">
    <property type="entry name" value="GlnD_UR_UTase"/>
    <property type="match status" value="1"/>
</dbReference>
<dbReference type="InterPro" id="IPR013546">
    <property type="entry name" value="PII_UdlTrfase/GS_AdlTrfase"/>
</dbReference>
<dbReference type="PIRSF" id="PIRSF006288">
    <property type="entry name" value="PII_uridyltransf"/>
    <property type="match status" value="1"/>
</dbReference>
<dbReference type="InterPro" id="IPR002912">
    <property type="entry name" value="ACT_dom"/>
</dbReference>
<reference evidence="9" key="1">
    <citation type="submission" date="2018-06" db="EMBL/GenBank/DDBJ databases">
        <authorList>
            <person name="Zhirakovskaya E."/>
        </authorList>
    </citation>
    <scope>NUCLEOTIDE SEQUENCE</scope>
</reference>
<evidence type="ECO:0000256" key="2">
    <source>
        <dbReference type="ARBA" id="ARBA00022695"/>
    </source>
</evidence>
<evidence type="ECO:0000256" key="1">
    <source>
        <dbReference type="ARBA" id="ARBA00022679"/>
    </source>
</evidence>
<dbReference type="HAMAP" id="MF_00277">
    <property type="entry name" value="PII_uridylyl_transf"/>
    <property type="match status" value="1"/>
</dbReference>
<dbReference type="EC" id="2.7.7.59" evidence="9"/>
<keyword evidence="2 9" id="KW-0548">Nucleotidyltransferase</keyword>
<evidence type="ECO:0000256" key="6">
    <source>
        <dbReference type="ARBA" id="ARBA00023268"/>
    </source>
</evidence>
<dbReference type="CDD" id="cd05401">
    <property type="entry name" value="NT_GlnE_GlnD_like"/>
    <property type="match status" value="1"/>
</dbReference>
<dbReference type="NCBIfam" id="NF003467">
    <property type="entry name" value="PRK05092.1"/>
    <property type="match status" value="1"/>
</dbReference>
<dbReference type="PANTHER" id="PTHR47320:SF1">
    <property type="entry name" value="BIFUNCTIONAL URIDYLYLTRANSFERASE_URIDYLYL-REMOVING ENZYME"/>
    <property type="match status" value="1"/>
</dbReference>
<feature type="domain" description="ACT" evidence="7">
    <location>
        <begin position="855"/>
        <end position="930"/>
    </location>
</feature>
<evidence type="ECO:0000256" key="5">
    <source>
        <dbReference type="ARBA" id="ARBA00022842"/>
    </source>
</evidence>
<gene>
    <name evidence="9" type="ORF">MNBD_GAMMA03-1416</name>
</gene>